<dbReference type="EC" id="2.1.1.100" evidence="5"/>
<dbReference type="OrthoDB" id="422086at2759"/>
<dbReference type="GO" id="GO:0032259">
    <property type="term" value="P:methylation"/>
    <property type="evidence" value="ECO:0007669"/>
    <property type="project" value="UniProtKB-KW"/>
</dbReference>
<evidence type="ECO:0000256" key="4">
    <source>
        <dbReference type="ARBA" id="ARBA00023136"/>
    </source>
</evidence>
<comment type="caution">
    <text evidence="5">Lacks conserved residue(s) required for the propagation of feature annotation.</text>
</comment>
<evidence type="ECO:0000313" key="8">
    <source>
        <dbReference type="Proteomes" id="UP000298030"/>
    </source>
</evidence>
<comment type="similarity">
    <text evidence="5">Belongs to the class VI-like SAM-binding methyltransferase superfamily. Isoprenylcysteine carboxyl methyltransferase family.</text>
</comment>
<dbReference type="GO" id="GO:0004671">
    <property type="term" value="F:protein C-terminal S-isoprenylcysteine carboxyl O-methyltransferase activity"/>
    <property type="evidence" value="ECO:0007669"/>
    <property type="project" value="UniProtKB-EC"/>
</dbReference>
<evidence type="ECO:0000256" key="2">
    <source>
        <dbReference type="ARBA" id="ARBA00022692"/>
    </source>
</evidence>
<keyword evidence="5" id="KW-0808">Transferase</keyword>
<feature type="non-terminal residue" evidence="7">
    <location>
        <position position="1"/>
    </location>
</feature>
<dbReference type="PANTHER" id="PTHR12714:SF9">
    <property type="entry name" value="PROTEIN-S-ISOPRENYLCYSTEINE O-METHYLTRANSFERASE"/>
    <property type="match status" value="1"/>
</dbReference>
<keyword evidence="5" id="KW-0949">S-adenosyl-L-methionine</keyword>
<evidence type="ECO:0000313" key="7">
    <source>
        <dbReference type="EMBL" id="TEB37335.1"/>
    </source>
</evidence>
<dbReference type="STRING" id="71717.A0A4Y7TT20"/>
<dbReference type="PANTHER" id="PTHR12714">
    <property type="entry name" value="PROTEIN-S ISOPRENYLCYSTEINE O-METHYLTRANSFERASE"/>
    <property type="match status" value="1"/>
</dbReference>
<dbReference type="AlphaFoldDB" id="A0A4Y7TT20"/>
<sequence>IPLLLVFLACAHVSLTPPASASPPGAGEKAPSTSMEFLMNRGFATGLKVFATAAVLVEILILSTTHIPELACLRPHVHGLLSFPAHSTPSPTPFPSSFHLLSTLISKACPQYLGALAPTAPFLLGLLLAILGASLRLAAYRHLGHMFTFEMSIRRDHKLVTRGVYAWVRHPAYTGAVAFALGAGGCVASPVCLEFLLVFLPQRSILSDKNSTPLRAHG</sequence>
<keyword evidence="5" id="KW-0489">Methyltransferase</keyword>
<gene>
    <name evidence="7" type="ORF">FA13DRAFT_1726409</name>
</gene>
<proteinExistence type="inferred from homology"/>
<dbReference type="Gene3D" id="1.20.120.1630">
    <property type="match status" value="1"/>
</dbReference>
<evidence type="ECO:0000256" key="6">
    <source>
        <dbReference type="SAM" id="SignalP"/>
    </source>
</evidence>
<organism evidence="7 8">
    <name type="scientific">Coprinellus micaceus</name>
    <name type="common">Glistening ink-cap mushroom</name>
    <name type="synonym">Coprinus micaceus</name>
    <dbReference type="NCBI Taxonomy" id="71717"/>
    <lineage>
        <taxon>Eukaryota</taxon>
        <taxon>Fungi</taxon>
        <taxon>Dikarya</taxon>
        <taxon>Basidiomycota</taxon>
        <taxon>Agaricomycotina</taxon>
        <taxon>Agaricomycetes</taxon>
        <taxon>Agaricomycetidae</taxon>
        <taxon>Agaricales</taxon>
        <taxon>Agaricineae</taxon>
        <taxon>Psathyrellaceae</taxon>
        <taxon>Coprinellus</taxon>
    </lineage>
</organism>
<protein>
    <recommendedName>
        <fullName evidence="5">Protein-S-isoprenylcysteine O-methyltransferase</fullName>
        <ecNumber evidence="5">2.1.1.100</ecNumber>
    </recommendedName>
</protein>
<dbReference type="EMBL" id="QPFP01000004">
    <property type="protein sequence ID" value="TEB37335.1"/>
    <property type="molecule type" value="Genomic_DNA"/>
</dbReference>
<feature type="chain" id="PRO_5021187411" description="Protein-S-isoprenylcysteine O-methyltransferase" evidence="6">
    <location>
        <begin position="22"/>
        <end position="218"/>
    </location>
</feature>
<keyword evidence="5" id="KW-0256">Endoplasmic reticulum</keyword>
<feature type="transmembrane region" description="Helical" evidence="5">
    <location>
        <begin position="176"/>
        <end position="200"/>
    </location>
</feature>
<dbReference type="Proteomes" id="UP000298030">
    <property type="component" value="Unassembled WGS sequence"/>
</dbReference>
<keyword evidence="4 5" id="KW-0472">Membrane</keyword>
<feature type="transmembrane region" description="Helical" evidence="5">
    <location>
        <begin position="45"/>
        <end position="64"/>
    </location>
</feature>
<feature type="signal peptide" evidence="6">
    <location>
        <begin position="1"/>
        <end position="21"/>
    </location>
</feature>
<keyword evidence="3 5" id="KW-1133">Transmembrane helix</keyword>
<keyword evidence="6" id="KW-0732">Signal</keyword>
<comment type="caution">
    <text evidence="7">The sequence shown here is derived from an EMBL/GenBank/DDBJ whole genome shotgun (WGS) entry which is preliminary data.</text>
</comment>
<name>A0A4Y7TT20_COPMI</name>
<keyword evidence="2 5" id="KW-0812">Transmembrane</keyword>
<feature type="transmembrane region" description="Helical" evidence="5">
    <location>
        <begin position="112"/>
        <end position="139"/>
    </location>
</feature>
<evidence type="ECO:0000256" key="1">
    <source>
        <dbReference type="ARBA" id="ARBA00004141"/>
    </source>
</evidence>
<reference evidence="7 8" key="1">
    <citation type="journal article" date="2019" name="Nat. Ecol. Evol.">
        <title>Megaphylogeny resolves global patterns of mushroom evolution.</title>
        <authorList>
            <person name="Varga T."/>
            <person name="Krizsan K."/>
            <person name="Foldi C."/>
            <person name="Dima B."/>
            <person name="Sanchez-Garcia M."/>
            <person name="Sanchez-Ramirez S."/>
            <person name="Szollosi G.J."/>
            <person name="Szarkandi J.G."/>
            <person name="Papp V."/>
            <person name="Albert L."/>
            <person name="Andreopoulos W."/>
            <person name="Angelini C."/>
            <person name="Antonin V."/>
            <person name="Barry K.W."/>
            <person name="Bougher N.L."/>
            <person name="Buchanan P."/>
            <person name="Buyck B."/>
            <person name="Bense V."/>
            <person name="Catcheside P."/>
            <person name="Chovatia M."/>
            <person name="Cooper J."/>
            <person name="Damon W."/>
            <person name="Desjardin D."/>
            <person name="Finy P."/>
            <person name="Geml J."/>
            <person name="Haridas S."/>
            <person name="Hughes K."/>
            <person name="Justo A."/>
            <person name="Karasinski D."/>
            <person name="Kautmanova I."/>
            <person name="Kiss B."/>
            <person name="Kocsube S."/>
            <person name="Kotiranta H."/>
            <person name="LaButti K.M."/>
            <person name="Lechner B.E."/>
            <person name="Liimatainen K."/>
            <person name="Lipzen A."/>
            <person name="Lukacs Z."/>
            <person name="Mihaltcheva S."/>
            <person name="Morgado L.N."/>
            <person name="Niskanen T."/>
            <person name="Noordeloos M.E."/>
            <person name="Ohm R.A."/>
            <person name="Ortiz-Santana B."/>
            <person name="Ovrebo C."/>
            <person name="Racz N."/>
            <person name="Riley R."/>
            <person name="Savchenko A."/>
            <person name="Shiryaev A."/>
            <person name="Soop K."/>
            <person name="Spirin V."/>
            <person name="Szebenyi C."/>
            <person name="Tomsovsky M."/>
            <person name="Tulloss R.E."/>
            <person name="Uehling J."/>
            <person name="Grigoriev I.V."/>
            <person name="Vagvolgyi C."/>
            <person name="Papp T."/>
            <person name="Martin F.M."/>
            <person name="Miettinen O."/>
            <person name="Hibbett D.S."/>
            <person name="Nagy L.G."/>
        </authorList>
    </citation>
    <scope>NUCLEOTIDE SEQUENCE [LARGE SCALE GENOMIC DNA]</scope>
    <source>
        <strain evidence="7 8">FP101781</strain>
    </source>
</reference>
<keyword evidence="8" id="KW-1185">Reference proteome</keyword>
<evidence type="ECO:0000256" key="3">
    <source>
        <dbReference type="ARBA" id="ARBA00022989"/>
    </source>
</evidence>
<dbReference type="Pfam" id="PF04140">
    <property type="entry name" value="ICMT"/>
    <property type="match status" value="1"/>
</dbReference>
<accession>A0A4Y7TT20</accession>
<comment type="subcellular location">
    <subcellularLocation>
        <location evidence="5">Endoplasmic reticulum membrane</location>
        <topology evidence="5">Multi-pass membrane protein</topology>
    </subcellularLocation>
    <subcellularLocation>
        <location evidence="1">Membrane</location>
        <topology evidence="1">Multi-pass membrane protein</topology>
    </subcellularLocation>
</comment>
<dbReference type="InterPro" id="IPR007269">
    <property type="entry name" value="ICMT_MeTrfase"/>
</dbReference>
<comment type="catalytic activity">
    <reaction evidence="5">
        <text>[protein]-C-terminal S-[(2E,6E)-farnesyl]-L-cysteine + S-adenosyl-L-methionine = [protein]-C-terminal S-[(2E,6E)-farnesyl]-L-cysteine methyl ester + S-adenosyl-L-homocysteine</text>
        <dbReference type="Rhea" id="RHEA:21672"/>
        <dbReference type="Rhea" id="RHEA-COMP:12125"/>
        <dbReference type="Rhea" id="RHEA-COMP:12126"/>
        <dbReference type="ChEBI" id="CHEBI:57856"/>
        <dbReference type="ChEBI" id="CHEBI:59789"/>
        <dbReference type="ChEBI" id="CHEBI:90510"/>
        <dbReference type="ChEBI" id="CHEBI:90511"/>
        <dbReference type="EC" id="2.1.1.100"/>
    </reaction>
</comment>
<evidence type="ECO:0000256" key="5">
    <source>
        <dbReference type="RuleBase" id="RU362022"/>
    </source>
</evidence>
<dbReference type="GO" id="GO:0005789">
    <property type="term" value="C:endoplasmic reticulum membrane"/>
    <property type="evidence" value="ECO:0007669"/>
    <property type="project" value="UniProtKB-SubCell"/>
</dbReference>